<dbReference type="InterPro" id="IPR036188">
    <property type="entry name" value="FAD/NAD-bd_sf"/>
</dbReference>
<protein>
    <submittedName>
        <fullName evidence="4">NAD(P)/FAD-dependent oxidoreductase</fullName>
    </submittedName>
</protein>
<dbReference type="InterPro" id="IPR002938">
    <property type="entry name" value="FAD-bd"/>
</dbReference>
<feature type="domain" description="FAD-binding" evidence="3">
    <location>
        <begin position="5"/>
        <end position="77"/>
    </location>
</feature>
<dbReference type="Pfam" id="PF01494">
    <property type="entry name" value="FAD_binding_3"/>
    <property type="match status" value="2"/>
</dbReference>
<feature type="domain" description="FAD-binding" evidence="3">
    <location>
        <begin position="282"/>
        <end position="323"/>
    </location>
</feature>
<evidence type="ECO:0000256" key="2">
    <source>
        <dbReference type="ARBA" id="ARBA00023033"/>
    </source>
</evidence>
<dbReference type="PANTHER" id="PTHR13789">
    <property type="entry name" value="MONOOXYGENASE"/>
    <property type="match status" value="1"/>
</dbReference>
<evidence type="ECO:0000313" key="5">
    <source>
        <dbReference type="Proteomes" id="UP001440612"/>
    </source>
</evidence>
<dbReference type="Proteomes" id="UP001440612">
    <property type="component" value="Chromosome"/>
</dbReference>
<accession>A0ABZ2V376</accession>
<dbReference type="InterPro" id="IPR050493">
    <property type="entry name" value="FAD-dep_Monooxygenase_BioMet"/>
</dbReference>
<gene>
    <name evidence="4" type="ORF">AABB29_17180</name>
</gene>
<dbReference type="Gene3D" id="3.50.50.60">
    <property type="entry name" value="FAD/NAD(P)-binding domain"/>
    <property type="match status" value="1"/>
</dbReference>
<name>A0ABZ2V376_9RHOB</name>
<keyword evidence="1" id="KW-0560">Oxidoreductase</keyword>
<evidence type="ECO:0000313" key="4">
    <source>
        <dbReference type="EMBL" id="WZC48560.1"/>
    </source>
</evidence>
<proteinExistence type="predicted"/>
<sequence>MQKTTKIAIAGAGIGGLTAAALLADQGHQVSVFDQFDQPKPVGSGLVIQPVGQQVLDQIGAGDQARALGNPITRMLGHEMDRGRKVLNVWYDQSSGAQTGLAIHRASLFAAIHKATIQRDISLHPGARVIGRDDAMLILENQDRHGPFDLIVDATGAHSPLSPLGARPLPYGAIWGTVDWPETDLPQTQLSQAYRKANRMIGALPIGQLPGDAAQKAAIFWSMPRNSYDDWRAGGVEAWKCEAIALWPDFAPFAAQITDPDQMTMARYGHGTMGKPWSPGLVHIGDAAHRASPQLGQGANMALLDAMALAEALRVAQGDAALALYARARRWHVRCYQWMSAAFTPQYQSDSRWLPILRDRLLYPISQIPPGPKLLSAIVRGTMLPPLGRLEWPKR</sequence>
<keyword evidence="2" id="KW-0503">Monooxygenase</keyword>
<dbReference type="RefSeq" id="WP_341366675.1">
    <property type="nucleotide sequence ID" value="NZ_CP150951.2"/>
</dbReference>
<evidence type="ECO:0000256" key="1">
    <source>
        <dbReference type="ARBA" id="ARBA00023002"/>
    </source>
</evidence>
<organism evidence="4 5">
    <name type="scientific">Yoonia phaeophyticola</name>
    <dbReference type="NCBI Taxonomy" id="3137369"/>
    <lineage>
        <taxon>Bacteria</taxon>
        <taxon>Pseudomonadati</taxon>
        <taxon>Pseudomonadota</taxon>
        <taxon>Alphaproteobacteria</taxon>
        <taxon>Rhodobacterales</taxon>
        <taxon>Paracoccaceae</taxon>
        <taxon>Yoonia</taxon>
    </lineage>
</organism>
<reference evidence="5" key="1">
    <citation type="submission" date="2024-04" db="EMBL/GenBank/DDBJ databases">
        <title>Phylogenomic analyses of a clade within the roseobacter group suggest taxonomic reassignments of species of the genera Aestuariivita, Citreicella, Loktanella, Nautella, Pelagibaca, Ruegeria, Thalassobius, Thiobacimonas and Tropicibacter, and the proposal o.</title>
        <authorList>
            <person name="Jeon C.O."/>
        </authorList>
    </citation>
    <scope>NUCLEOTIDE SEQUENCE [LARGE SCALE GENOMIC DNA]</scope>
    <source>
        <strain evidence="5">BS5-3</strain>
    </source>
</reference>
<dbReference type="EMBL" id="CP150951">
    <property type="protein sequence ID" value="WZC48560.1"/>
    <property type="molecule type" value="Genomic_DNA"/>
</dbReference>
<dbReference type="PANTHER" id="PTHR13789:SF309">
    <property type="entry name" value="PUTATIVE (AFU_ORTHOLOGUE AFUA_6G14510)-RELATED"/>
    <property type="match status" value="1"/>
</dbReference>
<dbReference type="SUPFAM" id="SSF51905">
    <property type="entry name" value="FAD/NAD(P)-binding domain"/>
    <property type="match status" value="1"/>
</dbReference>
<dbReference type="PRINTS" id="PR00420">
    <property type="entry name" value="RNGMNOXGNASE"/>
</dbReference>
<evidence type="ECO:0000259" key="3">
    <source>
        <dbReference type="Pfam" id="PF01494"/>
    </source>
</evidence>
<keyword evidence="5" id="KW-1185">Reference proteome</keyword>